<proteinExistence type="predicted"/>
<dbReference type="InterPro" id="IPR027417">
    <property type="entry name" value="P-loop_NTPase"/>
</dbReference>
<keyword evidence="2" id="KW-1185">Reference proteome</keyword>
<reference evidence="1" key="2">
    <citation type="submission" date="2020-09" db="EMBL/GenBank/DDBJ databases">
        <authorList>
            <person name="Sun Q."/>
            <person name="Zhou Y."/>
        </authorList>
    </citation>
    <scope>NUCLEOTIDE SEQUENCE</scope>
    <source>
        <strain evidence="1">CGMCC 4.7306</strain>
    </source>
</reference>
<dbReference type="SUPFAM" id="SSF52540">
    <property type="entry name" value="P-loop containing nucleoside triphosphate hydrolases"/>
    <property type="match status" value="1"/>
</dbReference>
<accession>A0A917SHZ0</accession>
<dbReference type="Proteomes" id="UP000613840">
    <property type="component" value="Unassembled WGS sequence"/>
</dbReference>
<evidence type="ECO:0000313" key="1">
    <source>
        <dbReference type="EMBL" id="GGL83327.1"/>
    </source>
</evidence>
<dbReference type="Gene3D" id="3.40.50.300">
    <property type="entry name" value="P-loop containing nucleotide triphosphate hydrolases"/>
    <property type="match status" value="1"/>
</dbReference>
<sequence length="290" mass="32415">MTQPIVLIGAARSGTKIVRDALAEAAGCGRVPYDIGFVWRYRNERAESDILDPATVTPRIRSFVRDYIERYATDGSLKVIEKTVGNALRLPFVHAVLPDAVFVHLVRDGVDVSESIRRQWLAPAGGRYVMAKMRHFPLRLVPSYGRKYTAAQLHRIARKSRVGTWGPRYPGIDQDVRRESLLTVSARQWRTSVEYAASQLPQIGVPYFDVRYEDIVADPPGTLAALLDDLGLPYTDKNLLRTASRFDPGRVGRGATSLTSEELTELDREIRPVLCRLGYPSAVGHEVNDV</sequence>
<evidence type="ECO:0000313" key="2">
    <source>
        <dbReference type="Proteomes" id="UP000613840"/>
    </source>
</evidence>
<organism evidence="1 2">
    <name type="scientific">Microlunatus endophyticus</name>
    <dbReference type="NCBI Taxonomy" id="1716077"/>
    <lineage>
        <taxon>Bacteria</taxon>
        <taxon>Bacillati</taxon>
        <taxon>Actinomycetota</taxon>
        <taxon>Actinomycetes</taxon>
        <taxon>Propionibacteriales</taxon>
        <taxon>Propionibacteriaceae</taxon>
        <taxon>Microlunatus</taxon>
    </lineage>
</organism>
<name>A0A917SHZ0_9ACTN</name>
<comment type="caution">
    <text evidence="1">The sequence shown here is derived from an EMBL/GenBank/DDBJ whole genome shotgun (WGS) entry which is preliminary data.</text>
</comment>
<dbReference type="Pfam" id="PF13469">
    <property type="entry name" value="Sulfotransfer_3"/>
    <property type="match status" value="2"/>
</dbReference>
<dbReference type="RefSeq" id="WP_188898474.1">
    <property type="nucleotide sequence ID" value="NZ_BMMZ01000020.1"/>
</dbReference>
<evidence type="ECO:0008006" key="3">
    <source>
        <dbReference type="Google" id="ProtNLM"/>
    </source>
</evidence>
<dbReference type="AlphaFoldDB" id="A0A917SHZ0"/>
<gene>
    <name evidence="1" type="ORF">GCM10011575_47060</name>
</gene>
<reference evidence="1" key="1">
    <citation type="journal article" date="2014" name="Int. J. Syst. Evol. Microbiol.">
        <title>Complete genome sequence of Corynebacterium casei LMG S-19264T (=DSM 44701T), isolated from a smear-ripened cheese.</title>
        <authorList>
            <consortium name="US DOE Joint Genome Institute (JGI-PGF)"/>
            <person name="Walter F."/>
            <person name="Albersmeier A."/>
            <person name="Kalinowski J."/>
            <person name="Ruckert C."/>
        </authorList>
    </citation>
    <scope>NUCLEOTIDE SEQUENCE</scope>
    <source>
        <strain evidence="1">CGMCC 4.7306</strain>
    </source>
</reference>
<protein>
    <recommendedName>
        <fullName evidence="3">Sulfotransferase family protein</fullName>
    </recommendedName>
</protein>
<dbReference type="EMBL" id="BMMZ01000020">
    <property type="protein sequence ID" value="GGL83327.1"/>
    <property type="molecule type" value="Genomic_DNA"/>
</dbReference>